<organism evidence="1 3">
    <name type="scientific">Salmonirosea aquatica</name>
    <dbReference type="NCBI Taxonomy" id="2654236"/>
    <lineage>
        <taxon>Bacteria</taxon>
        <taxon>Pseudomonadati</taxon>
        <taxon>Bacteroidota</taxon>
        <taxon>Cytophagia</taxon>
        <taxon>Cytophagales</taxon>
        <taxon>Spirosomataceae</taxon>
        <taxon>Salmonirosea</taxon>
    </lineage>
</organism>
<dbReference type="Proteomes" id="UP000479293">
    <property type="component" value="Unassembled WGS sequence"/>
</dbReference>
<dbReference type="RefSeq" id="WP_152764888.1">
    <property type="nucleotide sequence ID" value="NZ_WHLY01000002.1"/>
</dbReference>
<evidence type="ECO:0000313" key="1">
    <source>
        <dbReference type="EMBL" id="MPR36725.1"/>
    </source>
</evidence>
<comment type="caution">
    <text evidence="1">The sequence shown here is derived from an EMBL/GenBank/DDBJ whole genome shotgun (WGS) entry which is preliminary data.</text>
</comment>
<sequence length="176" mass="20718">MKLTVLHQCALGLIKVDENRGRASQLLLTRIKWNLWHGNAVRAIEHCDDLDLYLTDHLEDKAQKKKYDKIRPFQTYVADFEKYIANNQSFIVNYAERYHYGEVVSTGFVESTVNYVIAKRLSKKQSMQWTRKGAHLLLQVRTKVLNNEWEEVFRKRYPDFRPIKSVSEPMAIQEAA</sequence>
<evidence type="ECO:0000313" key="3">
    <source>
        <dbReference type="Proteomes" id="UP000479293"/>
    </source>
</evidence>
<protein>
    <recommendedName>
        <fullName evidence="4">ISKra4 family transposase</fullName>
    </recommendedName>
</protein>
<dbReference type="AlphaFoldDB" id="A0A7C9F5W8"/>
<keyword evidence="3" id="KW-1185">Reference proteome</keyword>
<evidence type="ECO:0000313" key="2">
    <source>
        <dbReference type="EMBL" id="MPR37290.1"/>
    </source>
</evidence>
<evidence type="ECO:0008006" key="4">
    <source>
        <dbReference type="Google" id="ProtNLM"/>
    </source>
</evidence>
<dbReference type="EMBL" id="WHLY01000004">
    <property type="protein sequence ID" value="MPR37290.1"/>
    <property type="molecule type" value="Genomic_DNA"/>
</dbReference>
<gene>
    <name evidence="1" type="ORF">GBK04_26180</name>
    <name evidence="2" type="ORF">GBK04_29160</name>
</gene>
<accession>A0A7C9F5W8</accession>
<dbReference type="EMBL" id="WHLY01000002">
    <property type="protein sequence ID" value="MPR36725.1"/>
    <property type="molecule type" value="Genomic_DNA"/>
</dbReference>
<proteinExistence type="predicted"/>
<reference evidence="1 3" key="1">
    <citation type="submission" date="2019-10" db="EMBL/GenBank/DDBJ databases">
        <title>Draft Genome Sequence of Cytophagaceae sp. SJW1-29.</title>
        <authorList>
            <person name="Choi A."/>
        </authorList>
    </citation>
    <scope>NUCLEOTIDE SEQUENCE [LARGE SCALE GENOMIC DNA]</scope>
    <source>
        <strain evidence="1 3">SJW1-29</strain>
    </source>
</reference>
<name>A0A7C9F5W8_9BACT</name>